<dbReference type="EMBL" id="RQXX01000001">
    <property type="protein sequence ID" value="RVV99857.1"/>
    <property type="molecule type" value="Genomic_DNA"/>
</dbReference>
<evidence type="ECO:0000256" key="4">
    <source>
        <dbReference type="ARBA" id="ARBA00023159"/>
    </source>
</evidence>
<organism evidence="7 8">
    <name type="scientific">Mesobaculum littorinae</name>
    <dbReference type="NCBI Taxonomy" id="2486419"/>
    <lineage>
        <taxon>Bacteria</taxon>
        <taxon>Pseudomonadati</taxon>
        <taxon>Pseudomonadota</taxon>
        <taxon>Alphaproteobacteria</taxon>
        <taxon>Rhodobacterales</taxon>
        <taxon>Roseobacteraceae</taxon>
        <taxon>Mesobaculum</taxon>
    </lineage>
</organism>
<evidence type="ECO:0000259" key="6">
    <source>
        <dbReference type="PROSITE" id="PS50931"/>
    </source>
</evidence>
<dbReference type="CDD" id="cd08411">
    <property type="entry name" value="PBP2_OxyR"/>
    <property type="match status" value="1"/>
</dbReference>
<dbReference type="Pfam" id="PF03466">
    <property type="entry name" value="LysR_substrate"/>
    <property type="match status" value="1"/>
</dbReference>
<dbReference type="Pfam" id="PF00126">
    <property type="entry name" value="HTH_1"/>
    <property type="match status" value="1"/>
</dbReference>
<evidence type="ECO:0000256" key="2">
    <source>
        <dbReference type="ARBA" id="ARBA00023015"/>
    </source>
</evidence>
<keyword evidence="2" id="KW-0805">Transcription regulation</keyword>
<dbReference type="GO" id="GO:0003700">
    <property type="term" value="F:DNA-binding transcription factor activity"/>
    <property type="evidence" value="ECO:0007669"/>
    <property type="project" value="InterPro"/>
</dbReference>
<evidence type="ECO:0000256" key="3">
    <source>
        <dbReference type="ARBA" id="ARBA00023125"/>
    </source>
</evidence>
<evidence type="ECO:0000256" key="5">
    <source>
        <dbReference type="ARBA" id="ARBA00023163"/>
    </source>
</evidence>
<comment type="similarity">
    <text evidence="1">Belongs to the LysR transcriptional regulatory family.</text>
</comment>
<reference evidence="7 8" key="1">
    <citation type="submission" date="2018-11" db="EMBL/GenBank/DDBJ databases">
        <title>Mesobaculum littorinae gen. nov., sp. nov., isolated from Littorina scabra that represents a novel genus of the order Rhodobacteraceae.</title>
        <authorList>
            <person name="Li F."/>
        </authorList>
    </citation>
    <scope>NUCLEOTIDE SEQUENCE [LARGE SCALE GENOMIC DNA]</scope>
    <source>
        <strain evidence="7 8">M0103</strain>
    </source>
</reference>
<dbReference type="AlphaFoldDB" id="A0A438AMN2"/>
<gene>
    <name evidence="7" type="ORF">EKE94_04090</name>
</gene>
<dbReference type="PROSITE" id="PS50931">
    <property type="entry name" value="HTH_LYSR"/>
    <property type="match status" value="1"/>
</dbReference>
<dbReference type="Proteomes" id="UP000285908">
    <property type="component" value="Unassembled WGS sequence"/>
</dbReference>
<dbReference type="PANTHER" id="PTHR30346:SF26">
    <property type="entry name" value="HYDROGEN PEROXIDE-INDUCIBLE GENES ACTIVATOR"/>
    <property type="match status" value="1"/>
</dbReference>
<dbReference type="InterPro" id="IPR000847">
    <property type="entry name" value="LysR_HTH_N"/>
</dbReference>
<keyword evidence="3" id="KW-0238">DNA-binding</keyword>
<dbReference type="PRINTS" id="PR00039">
    <property type="entry name" value="HTHLYSR"/>
</dbReference>
<dbReference type="SUPFAM" id="SSF46785">
    <property type="entry name" value="Winged helix' DNA-binding domain"/>
    <property type="match status" value="1"/>
</dbReference>
<keyword evidence="4" id="KW-0010">Activator</keyword>
<protein>
    <submittedName>
        <fullName evidence="7">LysR family transcriptional regulator</fullName>
    </submittedName>
</protein>
<dbReference type="Gene3D" id="1.10.10.10">
    <property type="entry name" value="Winged helix-like DNA-binding domain superfamily/Winged helix DNA-binding domain"/>
    <property type="match status" value="1"/>
</dbReference>
<dbReference type="InterPro" id="IPR036388">
    <property type="entry name" value="WH-like_DNA-bd_sf"/>
</dbReference>
<dbReference type="SUPFAM" id="SSF53850">
    <property type="entry name" value="Periplasmic binding protein-like II"/>
    <property type="match status" value="1"/>
</dbReference>
<sequence length="311" mass="33354">MAITLKQLHYFVALAETGGFGTAAQAVHVSQPALSAQIRDLETHLGAPLVDRLPRTIRLTRRGQEVLARARRILAEVGDLEQAVRWHDGLSGRLHLGVIPTVAPYLLPDVLTRIRARDLTLDIRVREAQTDALVEALGRGQIDAAILALPVPAPGFEAIPFLSDRFLLAGSEQRLQTWAHQAARLSPHDLVPEQLLLLDEGHCLADQALEVCGIPARRQVDLGASSLSTLCGLVSEGFGLTLLPELAVRTEAAAARGLRLMRFAAPEPQRDLALVHRGGGDGAWAADLAGLLRDAGSTLVARARDLVPVAP</sequence>
<dbReference type="PANTHER" id="PTHR30346">
    <property type="entry name" value="TRANSCRIPTIONAL DUAL REGULATOR HCAR-RELATED"/>
    <property type="match status" value="1"/>
</dbReference>
<feature type="domain" description="HTH lysR-type" evidence="6">
    <location>
        <begin position="3"/>
        <end position="60"/>
    </location>
</feature>
<proteinExistence type="inferred from homology"/>
<dbReference type="InterPro" id="IPR036390">
    <property type="entry name" value="WH_DNA-bd_sf"/>
</dbReference>
<evidence type="ECO:0000313" key="7">
    <source>
        <dbReference type="EMBL" id="RVV99857.1"/>
    </source>
</evidence>
<comment type="caution">
    <text evidence="7">The sequence shown here is derived from an EMBL/GenBank/DDBJ whole genome shotgun (WGS) entry which is preliminary data.</text>
</comment>
<dbReference type="InterPro" id="IPR005119">
    <property type="entry name" value="LysR_subst-bd"/>
</dbReference>
<dbReference type="FunFam" id="1.10.10.10:FF:000001">
    <property type="entry name" value="LysR family transcriptional regulator"/>
    <property type="match status" value="1"/>
</dbReference>
<evidence type="ECO:0000313" key="8">
    <source>
        <dbReference type="Proteomes" id="UP000285908"/>
    </source>
</evidence>
<accession>A0A438AMN2</accession>
<evidence type="ECO:0000256" key="1">
    <source>
        <dbReference type="ARBA" id="ARBA00009437"/>
    </source>
</evidence>
<dbReference type="GO" id="GO:0003677">
    <property type="term" value="F:DNA binding"/>
    <property type="evidence" value="ECO:0007669"/>
    <property type="project" value="UniProtKB-KW"/>
</dbReference>
<dbReference type="GO" id="GO:0032993">
    <property type="term" value="C:protein-DNA complex"/>
    <property type="evidence" value="ECO:0007669"/>
    <property type="project" value="TreeGrafter"/>
</dbReference>
<keyword evidence="8" id="KW-1185">Reference proteome</keyword>
<dbReference type="OrthoDB" id="9775392at2"/>
<dbReference type="Gene3D" id="3.40.190.10">
    <property type="entry name" value="Periplasmic binding protein-like II"/>
    <property type="match status" value="2"/>
</dbReference>
<name>A0A438AMN2_9RHOB</name>
<keyword evidence="5" id="KW-0804">Transcription</keyword>
<dbReference type="RefSeq" id="WP_127905300.1">
    <property type="nucleotide sequence ID" value="NZ_RQXX01000001.1"/>
</dbReference>